<organism evidence="1">
    <name type="scientific">mine drainage metagenome</name>
    <dbReference type="NCBI Taxonomy" id="410659"/>
    <lineage>
        <taxon>unclassified sequences</taxon>
        <taxon>metagenomes</taxon>
        <taxon>ecological metagenomes</taxon>
    </lineage>
</organism>
<dbReference type="PANTHER" id="PTHR34614:SF2">
    <property type="entry name" value="TRANSPOSASE IS4-LIKE DOMAIN-CONTAINING PROTEIN"/>
    <property type="match status" value="1"/>
</dbReference>
<evidence type="ECO:0000313" key="1">
    <source>
        <dbReference type="EMBL" id="EQD76485.1"/>
    </source>
</evidence>
<protein>
    <submittedName>
        <fullName evidence="1">Transposase, IS4 family protein</fullName>
    </submittedName>
</protein>
<dbReference type="AlphaFoldDB" id="T1D218"/>
<dbReference type="InterPro" id="IPR047654">
    <property type="entry name" value="IS1634_transpos"/>
</dbReference>
<accession>T1D218</accession>
<name>T1D218_9ZZZZ</name>
<gene>
    <name evidence="1" type="ORF">B1B_01651</name>
</gene>
<comment type="caution">
    <text evidence="1">The sequence shown here is derived from an EMBL/GenBank/DDBJ whole genome shotgun (WGS) entry which is preliminary data.</text>
</comment>
<dbReference type="PANTHER" id="PTHR34614">
    <property type="match status" value="1"/>
</dbReference>
<dbReference type="SUPFAM" id="SSF53098">
    <property type="entry name" value="Ribonuclease H-like"/>
    <property type="match status" value="1"/>
</dbReference>
<dbReference type="EMBL" id="AUZY01001046">
    <property type="protein sequence ID" value="EQD76485.1"/>
    <property type="molecule type" value="Genomic_DNA"/>
</dbReference>
<reference evidence="1" key="2">
    <citation type="journal article" date="2014" name="ISME J.">
        <title>Microbial stratification in low pH oxic and suboxic macroscopic growths along an acid mine drainage.</title>
        <authorList>
            <person name="Mendez-Garcia C."/>
            <person name="Mesa V."/>
            <person name="Sprenger R.R."/>
            <person name="Richter M."/>
            <person name="Diez M.S."/>
            <person name="Solano J."/>
            <person name="Bargiela R."/>
            <person name="Golyshina O.V."/>
            <person name="Manteca A."/>
            <person name="Ramos J.L."/>
            <person name="Gallego J.R."/>
            <person name="Llorente I."/>
            <person name="Martins Dos Santos V.A."/>
            <person name="Jensen O.N."/>
            <person name="Pelaez A.I."/>
            <person name="Sanchez J."/>
            <person name="Ferrer M."/>
        </authorList>
    </citation>
    <scope>NUCLEOTIDE SEQUENCE</scope>
</reference>
<proteinExistence type="predicted"/>
<dbReference type="NCBIfam" id="NF033559">
    <property type="entry name" value="transpos_IS1634"/>
    <property type="match status" value="1"/>
</dbReference>
<sequence>MAIRRRKVGKAIYLEEYHSYREKGRVKTEFVRYLGREGETPGKPRRARHLLDQIRPSGSSRAGDVGLLWALAQDLKIPATIDGICGRYSGREGPTPGTLLTVWAINRVLYPESATQLERWVPTTDLPRLTGTPAEAFTKDAFLTCLDRVCGEDPDIGGLVDRTERLDEELFRAWRERHPLPTEESEVFAYDLTSVLFFGVTCPLAELGYNAQEAKRQMQVNLALLVTRRERQPVTHSVFEGSRHGAATVRNFLVRVLRLGAREEEKGLVPKGGTLIWDRGVVSKDHVLAVEAAGWNLVCGLPKTLTAVKEVLDRVEVPWRPETLVRKTKVTTIYATGTEAEVYGTRRRLAVYLNMARAQRERDLRNESLATIGEELDQLSKEGAEWKEAKLHARIAEIVGSWRSYVEVRVRRKGEGPRVTYRLKQQALRGAERQDGKWVLLATDPTMTVREVVEAYLEKDFIEKVFRHLKTEEELEPVRHRLERRVRAYLFVLTLAYRLWAALQWYVETREVEGEGNSWEVAEDLLKALGRVERVEVMLGKQRRVWHLNLLKGTKEDLKRIGYGDLFREDAVGAPPA</sequence>
<reference evidence="1" key="1">
    <citation type="submission" date="2013-08" db="EMBL/GenBank/DDBJ databases">
        <authorList>
            <person name="Mendez C."/>
            <person name="Richter M."/>
            <person name="Ferrer M."/>
            <person name="Sanchez J."/>
        </authorList>
    </citation>
    <scope>NUCLEOTIDE SEQUENCE</scope>
</reference>
<dbReference type="InterPro" id="IPR012337">
    <property type="entry name" value="RNaseH-like_sf"/>
</dbReference>